<dbReference type="EMBL" id="ARYI01000008">
    <property type="protein sequence ID" value="KCZ93180.1"/>
    <property type="molecule type" value="Genomic_DNA"/>
</dbReference>
<comment type="caution">
    <text evidence="1">The sequence shown here is derived from an EMBL/GenBank/DDBJ whole genome shotgun (WGS) entry which is preliminary data.</text>
</comment>
<proteinExistence type="predicted"/>
<reference evidence="1 2" key="1">
    <citation type="submission" date="2013-04" db="EMBL/GenBank/DDBJ databases">
        <title>Hyphomonas hirschiana VP5 Genome Sequencing.</title>
        <authorList>
            <person name="Lai Q."/>
            <person name="Shao Z."/>
        </authorList>
    </citation>
    <scope>NUCLEOTIDE SEQUENCE [LARGE SCALE GENOMIC DNA]</scope>
    <source>
        <strain evidence="1 2">VP5</strain>
    </source>
</reference>
<sequence>ERGDEMFLTMLRRHTAQVRDNNSMELLKTLA</sequence>
<accession>A0A059FR76</accession>
<protein>
    <submittedName>
        <fullName evidence="1">Uncharacterized protein</fullName>
    </submittedName>
</protein>
<evidence type="ECO:0000313" key="2">
    <source>
        <dbReference type="Proteomes" id="UP000025061"/>
    </source>
</evidence>
<feature type="non-terminal residue" evidence="1">
    <location>
        <position position="1"/>
    </location>
</feature>
<dbReference type="AlphaFoldDB" id="A0A059FR76"/>
<evidence type="ECO:0000313" key="1">
    <source>
        <dbReference type="EMBL" id="KCZ93180.1"/>
    </source>
</evidence>
<organism evidence="1 2">
    <name type="scientific">Hyphomonas hirschiana VP5</name>
    <dbReference type="NCBI Taxonomy" id="1280951"/>
    <lineage>
        <taxon>Bacteria</taxon>
        <taxon>Pseudomonadati</taxon>
        <taxon>Pseudomonadota</taxon>
        <taxon>Alphaproteobacteria</taxon>
        <taxon>Hyphomonadales</taxon>
        <taxon>Hyphomonadaceae</taxon>
        <taxon>Hyphomonas</taxon>
    </lineage>
</organism>
<gene>
    <name evidence="1" type="ORF">HHI_10864</name>
</gene>
<dbReference type="Proteomes" id="UP000025061">
    <property type="component" value="Unassembled WGS sequence"/>
</dbReference>
<keyword evidence="2" id="KW-1185">Reference proteome</keyword>
<name>A0A059FR76_9PROT</name>